<gene>
    <name evidence="1" type="ORF">CAMGR0001_0558</name>
</gene>
<dbReference type="EMBL" id="ACYG01000024">
    <property type="protein sequence ID" value="EEV17726.1"/>
    <property type="molecule type" value="Genomic_DNA"/>
</dbReference>
<evidence type="ECO:0000313" key="1">
    <source>
        <dbReference type="EMBL" id="EEV17726.1"/>
    </source>
</evidence>
<name>C8PHW2_9BACT</name>
<comment type="caution">
    <text evidence="1">The sequence shown here is derived from an EMBL/GenBank/DDBJ whole genome shotgun (WGS) entry which is preliminary data.</text>
</comment>
<dbReference type="AlphaFoldDB" id="C8PHW2"/>
<sequence>MIFAAQLNFYIVEFCRLRNLKFKATQILSRLVHNFKFYVCFICRLHG</sequence>
<dbReference type="Proteomes" id="UP000005709">
    <property type="component" value="Unassembled WGS sequence"/>
</dbReference>
<reference evidence="1 2" key="1">
    <citation type="submission" date="2009-07" db="EMBL/GenBank/DDBJ databases">
        <authorList>
            <person name="Madupu R."/>
            <person name="Sebastian Y."/>
            <person name="Durkin A.S."/>
            <person name="Torralba M."/>
            <person name="Methe B."/>
            <person name="Sutton G.G."/>
            <person name="Strausberg R.L."/>
            <person name="Nelson K.E."/>
        </authorList>
    </citation>
    <scope>NUCLEOTIDE SEQUENCE [LARGE SCALE GENOMIC DNA]</scope>
    <source>
        <strain evidence="1 2">RM3268</strain>
    </source>
</reference>
<protein>
    <submittedName>
        <fullName evidence="1">Uncharacterized protein</fullName>
    </submittedName>
</protein>
<keyword evidence="2" id="KW-1185">Reference proteome</keyword>
<proteinExistence type="predicted"/>
<organism evidence="1 2">
    <name type="scientific">Campylobacter gracilis RM3268</name>
    <dbReference type="NCBI Taxonomy" id="553220"/>
    <lineage>
        <taxon>Bacteria</taxon>
        <taxon>Pseudomonadati</taxon>
        <taxon>Campylobacterota</taxon>
        <taxon>Epsilonproteobacteria</taxon>
        <taxon>Campylobacterales</taxon>
        <taxon>Campylobacteraceae</taxon>
        <taxon>Campylobacter</taxon>
    </lineage>
</organism>
<accession>C8PHW2</accession>
<evidence type="ECO:0000313" key="2">
    <source>
        <dbReference type="Proteomes" id="UP000005709"/>
    </source>
</evidence>